<dbReference type="SUPFAM" id="SSF54593">
    <property type="entry name" value="Glyoxalase/Bleomycin resistance protein/Dihydroxybiphenyl dioxygenase"/>
    <property type="match status" value="1"/>
</dbReference>
<dbReference type="PROSITE" id="PS51819">
    <property type="entry name" value="VOC"/>
    <property type="match status" value="1"/>
</dbReference>
<evidence type="ECO:0000313" key="2">
    <source>
        <dbReference type="EMBL" id="CAA0093597.1"/>
    </source>
</evidence>
<name>A0A5S9NLD7_9GAMM</name>
<dbReference type="EMBL" id="CACSII010000003">
    <property type="protein sequence ID" value="CAA0093597.1"/>
    <property type="molecule type" value="Genomic_DNA"/>
</dbReference>
<protein>
    <recommendedName>
        <fullName evidence="1">VOC domain-containing protein</fullName>
    </recommendedName>
</protein>
<dbReference type="CDD" id="cd07247">
    <property type="entry name" value="SgaA_N_like"/>
    <property type="match status" value="1"/>
</dbReference>
<evidence type="ECO:0000259" key="1">
    <source>
        <dbReference type="PROSITE" id="PS51819"/>
    </source>
</evidence>
<dbReference type="InterPro" id="IPR004360">
    <property type="entry name" value="Glyas_Fos-R_dOase_dom"/>
</dbReference>
<dbReference type="AlphaFoldDB" id="A0A5S9NLD7"/>
<dbReference type="OrthoDB" id="9792323at2"/>
<dbReference type="Gene3D" id="3.10.180.10">
    <property type="entry name" value="2,3-Dihydroxybiphenyl 1,2-Dioxygenase, domain 1"/>
    <property type="match status" value="1"/>
</dbReference>
<accession>A0A5S9NLD7</accession>
<dbReference type="PANTHER" id="PTHR33993:SF1">
    <property type="entry name" value="GLYOXALASE FAMILY PROTEIN"/>
    <property type="match status" value="1"/>
</dbReference>
<dbReference type="Proteomes" id="UP000434580">
    <property type="component" value="Unassembled WGS sequence"/>
</dbReference>
<reference evidence="2 3" key="1">
    <citation type="submission" date="2019-11" db="EMBL/GenBank/DDBJ databases">
        <authorList>
            <person name="Holert J."/>
        </authorList>
    </citation>
    <scope>NUCLEOTIDE SEQUENCE [LARGE SCALE GENOMIC DNA]</scope>
    <source>
        <strain evidence="2">BC5_2</strain>
    </source>
</reference>
<dbReference type="InterPro" id="IPR037523">
    <property type="entry name" value="VOC_core"/>
</dbReference>
<proteinExistence type="predicted"/>
<sequence length="122" mass="13571">MPEKQHESINYIELPAQDMAATEAFYQAVFGWRFEAYGPDYLAFFDKTMDGGFYRSDQCSSTVNGSVLVVFYSDDLEATQSKVVYAGGKIVKPLFDFPGGRRFHFSDPNGNELAVWAAAVSA</sequence>
<feature type="domain" description="VOC" evidence="1">
    <location>
        <begin position="8"/>
        <end position="118"/>
    </location>
</feature>
<dbReference type="InterPro" id="IPR029068">
    <property type="entry name" value="Glyas_Bleomycin-R_OHBP_Dase"/>
</dbReference>
<evidence type="ECO:0000313" key="3">
    <source>
        <dbReference type="Proteomes" id="UP000434580"/>
    </source>
</evidence>
<dbReference type="InterPro" id="IPR052164">
    <property type="entry name" value="Anthracycline_SecMetBiosynth"/>
</dbReference>
<organism evidence="2 3">
    <name type="scientific">BD1-7 clade bacterium</name>
    <dbReference type="NCBI Taxonomy" id="2029982"/>
    <lineage>
        <taxon>Bacteria</taxon>
        <taxon>Pseudomonadati</taxon>
        <taxon>Pseudomonadota</taxon>
        <taxon>Gammaproteobacteria</taxon>
        <taxon>Cellvibrionales</taxon>
        <taxon>Spongiibacteraceae</taxon>
        <taxon>BD1-7 clade</taxon>
    </lineage>
</organism>
<gene>
    <name evidence="2" type="ORF">DPBNPPHM_03105</name>
</gene>
<dbReference type="Pfam" id="PF00903">
    <property type="entry name" value="Glyoxalase"/>
    <property type="match status" value="1"/>
</dbReference>
<dbReference type="PANTHER" id="PTHR33993">
    <property type="entry name" value="GLYOXALASE-RELATED"/>
    <property type="match status" value="1"/>
</dbReference>